<reference evidence="2" key="2">
    <citation type="submission" date="2021-04" db="EMBL/GenBank/DDBJ databases">
        <authorList>
            <person name="Gilroy R."/>
        </authorList>
    </citation>
    <scope>NUCLEOTIDE SEQUENCE</scope>
    <source>
        <strain evidence="2">CHK188-4685</strain>
    </source>
</reference>
<accession>A0A9D2RLT4</accession>
<dbReference type="EMBL" id="DWYS01000115">
    <property type="protein sequence ID" value="HJB08078.1"/>
    <property type="molecule type" value="Genomic_DNA"/>
</dbReference>
<organism evidence="2 3">
    <name type="scientific">Candidatus Enterocloster faecavium</name>
    <dbReference type="NCBI Taxonomy" id="2838560"/>
    <lineage>
        <taxon>Bacteria</taxon>
        <taxon>Bacillati</taxon>
        <taxon>Bacillota</taxon>
        <taxon>Clostridia</taxon>
        <taxon>Lachnospirales</taxon>
        <taxon>Lachnospiraceae</taxon>
        <taxon>Enterocloster</taxon>
    </lineage>
</organism>
<comment type="caution">
    <text evidence="2">The sequence shown here is derived from an EMBL/GenBank/DDBJ whole genome shotgun (WGS) entry which is preliminary data.</text>
</comment>
<keyword evidence="1" id="KW-0812">Transmembrane</keyword>
<name>A0A9D2RLT4_9FIRM</name>
<sequence length="146" mass="16673">MDKKHLASGIAMIGAGLLCLAIAFLNARIQSLFCGLAGAGLGAGIAQTIKYFYWSKPERRGRYQEKMNNMKIIMEDERKEGLRFRTGWYMYLFTLIVLGLTSSAIQILGNYGVLEGTRWMVIFLGILFFAELILGWVLYRRLEKKY</sequence>
<proteinExistence type="predicted"/>
<keyword evidence="1" id="KW-0472">Membrane</keyword>
<gene>
    <name evidence="2" type="ORF">H9716_09505</name>
</gene>
<dbReference type="AlphaFoldDB" id="A0A9D2RLT4"/>
<evidence type="ECO:0000313" key="2">
    <source>
        <dbReference type="EMBL" id="HJB08078.1"/>
    </source>
</evidence>
<feature type="transmembrane region" description="Helical" evidence="1">
    <location>
        <begin position="7"/>
        <end position="24"/>
    </location>
</feature>
<feature type="transmembrane region" description="Helical" evidence="1">
    <location>
        <begin position="88"/>
        <end position="107"/>
    </location>
</feature>
<protein>
    <submittedName>
        <fullName evidence="2">Uncharacterized protein</fullName>
    </submittedName>
</protein>
<evidence type="ECO:0000313" key="3">
    <source>
        <dbReference type="Proteomes" id="UP000886804"/>
    </source>
</evidence>
<keyword evidence="1" id="KW-1133">Transmembrane helix</keyword>
<dbReference type="Proteomes" id="UP000886804">
    <property type="component" value="Unassembled WGS sequence"/>
</dbReference>
<feature type="transmembrane region" description="Helical" evidence="1">
    <location>
        <begin position="30"/>
        <end position="53"/>
    </location>
</feature>
<evidence type="ECO:0000256" key="1">
    <source>
        <dbReference type="SAM" id="Phobius"/>
    </source>
</evidence>
<feature type="transmembrane region" description="Helical" evidence="1">
    <location>
        <begin position="119"/>
        <end position="139"/>
    </location>
</feature>
<reference evidence="2" key="1">
    <citation type="journal article" date="2021" name="PeerJ">
        <title>Extensive microbial diversity within the chicken gut microbiome revealed by metagenomics and culture.</title>
        <authorList>
            <person name="Gilroy R."/>
            <person name="Ravi A."/>
            <person name="Getino M."/>
            <person name="Pursley I."/>
            <person name="Horton D.L."/>
            <person name="Alikhan N.F."/>
            <person name="Baker D."/>
            <person name="Gharbi K."/>
            <person name="Hall N."/>
            <person name="Watson M."/>
            <person name="Adriaenssens E.M."/>
            <person name="Foster-Nyarko E."/>
            <person name="Jarju S."/>
            <person name="Secka A."/>
            <person name="Antonio M."/>
            <person name="Oren A."/>
            <person name="Chaudhuri R.R."/>
            <person name="La Ragione R."/>
            <person name="Hildebrand F."/>
            <person name="Pallen M.J."/>
        </authorList>
    </citation>
    <scope>NUCLEOTIDE SEQUENCE</scope>
    <source>
        <strain evidence="2">CHK188-4685</strain>
    </source>
</reference>